<evidence type="ECO:0000256" key="5">
    <source>
        <dbReference type="ARBA" id="ARBA00023136"/>
    </source>
</evidence>
<proteinExistence type="predicted"/>
<keyword evidence="3 6" id="KW-0812">Transmembrane</keyword>
<keyword evidence="2" id="KW-1003">Cell membrane</keyword>
<comment type="subcellular location">
    <subcellularLocation>
        <location evidence="1">Cell membrane</location>
        <topology evidence="1">Multi-pass membrane protein</topology>
    </subcellularLocation>
</comment>
<dbReference type="EMBL" id="AUVB01000028">
    <property type="protein sequence ID" value="KGE04378.1"/>
    <property type="molecule type" value="Genomic_DNA"/>
</dbReference>
<dbReference type="Gene3D" id="1.20.1740.10">
    <property type="entry name" value="Amino acid/polyamine transporter I"/>
    <property type="match status" value="1"/>
</dbReference>
<evidence type="ECO:0008006" key="9">
    <source>
        <dbReference type="Google" id="ProtNLM"/>
    </source>
</evidence>
<sequence>MTQPRPRNVGVPGATAIIVGFVIGVSVFVLPGTLAASAGPAVLVSYALASLLGLLACVVGAQLGCAYPCSAAGFVAVADLLGDRWGFLLVWMIVGASAVGVGLLAHGLANYLGSVVTINVTSIAVGAVLLSGLVNLFGARAGAGLQMVLVLVFLAALLLFVGAGLPAIDTAKLRPFFPRGAGPVLAAVVPAYFSYAGFFVIIELAGELKDPARTIPRAMTISFSLVLVTYLAVTLTLVGLAPWDTLAADPAPVLTAARTVLPDTLVLVLALTAVAAGASSINGILLGYSRDLSALVERRLLPRVLLLHASSMAESAAGVVPMTMLALLAVLSSADIAALATQAVLGILFVQVLLGLALVRLAGSAPERLQHTGLRLHPVLLRCFAWLLVSVSVAAGGLVAAMSPDKAAVAAGFLFTGWVVHRRATKADY</sequence>
<dbReference type="Pfam" id="PF13520">
    <property type="entry name" value="AA_permease_2"/>
    <property type="match status" value="1"/>
</dbReference>
<dbReference type="GO" id="GO:0022857">
    <property type="term" value="F:transmembrane transporter activity"/>
    <property type="evidence" value="ECO:0007669"/>
    <property type="project" value="InterPro"/>
</dbReference>
<feature type="transmembrane region" description="Helical" evidence="6">
    <location>
        <begin position="46"/>
        <end position="78"/>
    </location>
</feature>
<feature type="transmembrane region" description="Helical" evidence="6">
    <location>
        <begin position="180"/>
        <end position="202"/>
    </location>
</feature>
<name>A0A095VTF4_9GAMM</name>
<evidence type="ECO:0000256" key="3">
    <source>
        <dbReference type="ARBA" id="ARBA00022692"/>
    </source>
</evidence>
<feature type="transmembrane region" description="Helical" evidence="6">
    <location>
        <begin position="85"/>
        <end position="105"/>
    </location>
</feature>
<keyword evidence="4 6" id="KW-1133">Transmembrane helix</keyword>
<feature type="transmembrane region" description="Helical" evidence="6">
    <location>
        <begin position="148"/>
        <end position="168"/>
    </location>
</feature>
<keyword evidence="5 6" id="KW-0472">Membrane</keyword>
<dbReference type="HOGENOM" id="CLU_639003_0_0_6"/>
<dbReference type="InterPro" id="IPR050367">
    <property type="entry name" value="APC_superfamily"/>
</dbReference>
<feature type="transmembrane region" description="Helical" evidence="6">
    <location>
        <begin position="336"/>
        <end position="359"/>
    </location>
</feature>
<dbReference type="GO" id="GO:0005886">
    <property type="term" value="C:plasma membrane"/>
    <property type="evidence" value="ECO:0007669"/>
    <property type="project" value="UniProtKB-SubCell"/>
</dbReference>
<evidence type="ECO:0000256" key="4">
    <source>
        <dbReference type="ARBA" id="ARBA00022989"/>
    </source>
</evidence>
<evidence type="ECO:0000313" key="8">
    <source>
        <dbReference type="Proteomes" id="UP000029640"/>
    </source>
</evidence>
<evidence type="ECO:0000256" key="2">
    <source>
        <dbReference type="ARBA" id="ARBA00022475"/>
    </source>
</evidence>
<dbReference type="AlphaFoldDB" id="A0A095VTF4"/>
<dbReference type="PANTHER" id="PTHR42770:SF7">
    <property type="entry name" value="MEMBRANE PROTEIN"/>
    <property type="match status" value="1"/>
</dbReference>
<evidence type="ECO:0000313" key="7">
    <source>
        <dbReference type="EMBL" id="KGE04378.1"/>
    </source>
</evidence>
<feature type="transmembrane region" description="Helical" evidence="6">
    <location>
        <begin position="300"/>
        <end position="330"/>
    </location>
</feature>
<comment type="caution">
    <text evidence="7">The sequence shown here is derived from an EMBL/GenBank/DDBJ whole genome shotgun (WGS) entry which is preliminary data.</text>
</comment>
<feature type="transmembrane region" description="Helical" evidence="6">
    <location>
        <begin position="264"/>
        <end position="288"/>
    </location>
</feature>
<feature type="transmembrane region" description="Helical" evidence="6">
    <location>
        <begin position="12"/>
        <end position="34"/>
    </location>
</feature>
<dbReference type="PIRSF" id="PIRSF006060">
    <property type="entry name" value="AA_transporter"/>
    <property type="match status" value="1"/>
</dbReference>
<feature type="transmembrane region" description="Helical" evidence="6">
    <location>
        <begin position="111"/>
        <end position="136"/>
    </location>
</feature>
<feature type="transmembrane region" description="Helical" evidence="6">
    <location>
        <begin position="379"/>
        <end position="401"/>
    </location>
</feature>
<evidence type="ECO:0000256" key="6">
    <source>
        <dbReference type="SAM" id="Phobius"/>
    </source>
</evidence>
<dbReference type="PANTHER" id="PTHR42770">
    <property type="entry name" value="AMINO ACID TRANSPORTER-RELATED"/>
    <property type="match status" value="1"/>
</dbReference>
<dbReference type="InterPro" id="IPR002293">
    <property type="entry name" value="AA/rel_permease1"/>
</dbReference>
<gene>
    <name evidence="7" type="ORF">HRUBRA_01064</name>
</gene>
<accession>A0A095VTF4</accession>
<keyword evidence="8" id="KW-1185">Reference proteome</keyword>
<dbReference type="eggNOG" id="COG0531">
    <property type="taxonomic scope" value="Bacteria"/>
</dbReference>
<reference evidence="7 8" key="1">
    <citation type="journal article" date="2014" name="Genome Announc.">
        <title>Genome Sequence of Gammaproteobacterial Pseudohaliea rubra Type Strain DSM 19751, Isolated from Coastal Seawater of the Mediterranean Sea.</title>
        <authorList>
            <person name="Spring S."/>
            <person name="Fiebig A."/>
            <person name="Riedel T."/>
            <person name="Goker M."/>
            <person name="Klenk H.P."/>
        </authorList>
    </citation>
    <scope>NUCLEOTIDE SEQUENCE [LARGE SCALE GENOMIC DNA]</scope>
    <source>
        <strain evidence="7 8">DSM 19751</strain>
    </source>
</reference>
<dbReference type="RefSeq" id="WP_035515022.1">
    <property type="nucleotide sequence ID" value="NZ_KN234752.1"/>
</dbReference>
<dbReference type="Proteomes" id="UP000029640">
    <property type="component" value="Unassembled WGS sequence"/>
</dbReference>
<organism evidence="7 8">
    <name type="scientific">Pseudohaliea rubra DSM 19751</name>
    <dbReference type="NCBI Taxonomy" id="1265313"/>
    <lineage>
        <taxon>Bacteria</taxon>
        <taxon>Pseudomonadati</taxon>
        <taxon>Pseudomonadota</taxon>
        <taxon>Gammaproteobacteria</taxon>
        <taxon>Cellvibrionales</taxon>
        <taxon>Halieaceae</taxon>
        <taxon>Pseudohaliea</taxon>
    </lineage>
</organism>
<feature type="transmembrane region" description="Helical" evidence="6">
    <location>
        <begin position="223"/>
        <end position="244"/>
    </location>
</feature>
<protein>
    <recommendedName>
        <fullName evidence="9">Amino acid permease</fullName>
    </recommendedName>
</protein>
<evidence type="ECO:0000256" key="1">
    <source>
        <dbReference type="ARBA" id="ARBA00004651"/>
    </source>
</evidence>
<dbReference type="STRING" id="1265313.HRUBRA_01064"/>